<keyword evidence="3" id="KW-1185">Reference proteome</keyword>
<dbReference type="Pfam" id="PF12727">
    <property type="entry name" value="PBP_like"/>
    <property type="match status" value="1"/>
</dbReference>
<dbReference type="PANTHER" id="PTHR38431:SF1">
    <property type="entry name" value="BLL2305 PROTEIN"/>
    <property type="match status" value="1"/>
</dbReference>
<evidence type="ECO:0000313" key="3">
    <source>
        <dbReference type="Proteomes" id="UP000381693"/>
    </source>
</evidence>
<evidence type="ECO:0000259" key="1">
    <source>
        <dbReference type="PROSITE" id="PS50943"/>
    </source>
</evidence>
<dbReference type="GO" id="GO:0003677">
    <property type="term" value="F:DNA binding"/>
    <property type="evidence" value="ECO:0007669"/>
    <property type="project" value="InterPro"/>
</dbReference>
<dbReference type="AlphaFoldDB" id="A0A5E6MBR1"/>
<dbReference type="SUPFAM" id="SSF53850">
    <property type="entry name" value="Periplasmic binding protein-like II"/>
    <property type="match status" value="1"/>
</dbReference>
<gene>
    <name evidence="2" type="ORF">MAMC_00765</name>
</gene>
<proteinExistence type="predicted"/>
<dbReference type="InterPro" id="IPR001387">
    <property type="entry name" value="Cro/C1-type_HTH"/>
</dbReference>
<dbReference type="Proteomes" id="UP000381693">
    <property type="component" value="Unassembled WGS sequence"/>
</dbReference>
<dbReference type="InterPro" id="IPR024370">
    <property type="entry name" value="PBP_domain"/>
</dbReference>
<dbReference type="OrthoDB" id="9805928at2"/>
<organism evidence="2 3">
    <name type="scientific">Methylacidimicrobium cyclopophantes</name>
    <dbReference type="NCBI Taxonomy" id="1041766"/>
    <lineage>
        <taxon>Bacteria</taxon>
        <taxon>Pseudomonadati</taxon>
        <taxon>Verrucomicrobiota</taxon>
        <taxon>Methylacidimicrobium</taxon>
    </lineage>
</organism>
<dbReference type="PANTHER" id="PTHR38431">
    <property type="entry name" value="BLL2305 PROTEIN"/>
    <property type="match status" value="1"/>
</dbReference>
<name>A0A5E6MBR1_9BACT</name>
<dbReference type="RefSeq" id="WP_142524840.1">
    <property type="nucleotide sequence ID" value="NZ_CABFUZ020000097.1"/>
</dbReference>
<dbReference type="SMART" id="SM00530">
    <property type="entry name" value="HTH_XRE"/>
    <property type="match status" value="1"/>
</dbReference>
<dbReference type="PROSITE" id="PS50943">
    <property type="entry name" value="HTH_CROC1"/>
    <property type="match status" value="1"/>
</dbReference>
<dbReference type="SUPFAM" id="SSF47413">
    <property type="entry name" value="lambda repressor-like DNA-binding domains"/>
    <property type="match status" value="1"/>
</dbReference>
<sequence length="402" mass="43404">MARGDLGKGLMANGRQPIRGSEARAAEFEKPVRQKRIERGFSQKELAKLIGITRQALHSIETGRYIPNTLVAIRLARTLGSRVEELFPCWDRIDLPLLSGPFPGVAGGRRIVLADVRGRLVPYPVERIEEGSGAFTAADALLPGEGRGGGWTLLSSASAIQRSAFFLGCDPGIGLLVERLAAVSRDRLRWISCASEEAAAALRAGQTHLAGCHLPADEARNNVVLAREALREFGGMLIRFAQWEEGIALAPGNPAGIRSVEDLINPGLRFLNRDPGSGSRALLDDLLRKRGIPEEAIRGYETAAPSPVSAARAVRLGVADASLTNRACAEAQGVAFLPLGTSEFDWIVPQDQTEHPTVALLLDLLSDRRLRTEFAALPGYDVSRIGTVAARFEKERDRSNKG</sequence>
<accession>A0A5E6MBR1</accession>
<reference evidence="2" key="1">
    <citation type="submission" date="2019-09" db="EMBL/GenBank/DDBJ databases">
        <authorList>
            <person name="Cremers G."/>
        </authorList>
    </citation>
    <scope>NUCLEOTIDE SEQUENCE [LARGE SCALE GENOMIC DNA]</scope>
    <source>
        <strain evidence="2">3B</strain>
    </source>
</reference>
<evidence type="ECO:0000313" key="2">
    <source>
        <dbReference type="EMBL" id="VVM05750.1"/>
    </source>
</evidence>
<dbReference type="Gene3D" id="3.40.190.10">
    <property type="entry name" value="Periplasmic binding protein-like II"/>
    <property type="match status" value="1"/>
</dbReference>
<protein>
    <recommendedName>
        <fullName evidence="1">HTH cro/C1-type domain-containing protein</fullName>
    </recommendedName>
</protein>
<dbReference type="InterPro" id="IPR010982">
    <property type="entry name" value="Lambda_DNA-bd_dom_sf"/>
</dbReference>
<dbReference type="EMBL" id="CABFUZ020000097">
    <property type="protein sequence ID" value="VVM05750.1"/>
    <property type="molecule type" value="Genomic_DNA"/>
</dbReference>
<dbReference type="CDD" id="cd00093">
    <property type="entry name" value="HTH_XRE"/>
    <property type="match status" value="1"/>
</dbReference>
<comment type="caution">
    <text evidence="2">The sequence shown here is derived from an EMBL/GenBank/DDBJ whole genome shotgun (WGS) entry which is preliminary data.</text>
</comment>
<feature type="domain" description="HTH cro/C1-type" evidence="1">
    <location>
        <begin position="32"/>
        <end position="86"/>
    </location>
</feature>
<dbReference type="Gene3D" id="1.10.260.40">
    <property type="entry name" value="lambda repressor-like DNA-binding domains"/>
    <property type="match status" value="1"/>
</dbReference>
<dbReference type="Pfam" id="PF01381">
    <property type="entry name" value="HTH_3"/>
    <property type="match status" value="1"/>
</dbReference>